<evidence type="ECO:0000313" key="1">
    <source>
        <dbReference type="EMBL" id="EPF81483.1"/>
    </source>
</evidence>
<sequence length="183" mass="21406">MNASIAKFEKFEWLTQGLTLRSAGLEPFIRGTGDRPLNYEDRLGAIASMNTQLAKSVTALIVFEHKSKSDYDYVRQYLADLFIEQAERDKKREPERIAMYHLAWLVARMVLDFVLDPELEENYTAKGRLAYAGIHRLQMNVESYRKTWKGYESLMIQTIEIAIYEAETTIEQYRKNTYKNMQA</sequence>
<proteinExistence type="predicted"/>
<dbReference type="RefSeq" id="WP_016540418.1">
    <property type="nucleotide sequence ID" value="NZ_ASQH01000001.1"/>
</dbReference>
<dbReference type="EMBL" id="ATGG01000015">
    <property type="protein sequence ID" value="EPF81483.1"/>
    <property type="molecule type" value="Genomic_DNA"/>
</dbReference>
<gene>
    <name evidence="1" type="ORF">F957_02023</name>
</gene>
<organism evidence="1 2">
    <name type="scientific">Acinetobacter gyllenbergii CIP 110306 = MTCC 11365</name>
    <dbReference type="NCBI Taxonomy" id="1217657"/>
    <lineage>
        <taxon>Bacteria</taxon>
        <taxon>Pseudomonadati</taxon>
        <taxon>Pseudomonadota</taxon>
        <taxon>Gammaproteobacteria</taxon>
        <taxon>Moraxellales</taxon>
        <taxon>Moraxellaceae</taxon>
        <taxon>Acinetobacter</taxon>
    </lineage>
</organism>
<reference evidence="1 2" key="1">
    <citation type="submission" date="2013-06" db="EMBL/GenBank/DDBJ databases">
        <title>The Genome Sequence of Acinetobacter gyllenbergii CIP 110306.</title>
        <authorList>
            <consortium name="The Broad Institute Genome Sequencing Platform"/>
            <consortium name="The Broad Institute Genome Sequencing Center for Infectious Disease"/>
            <person name="Cerqueira G."/>
            <person name="Feldgarden M."/>
            <person name="Courvalin P."/>
            <person name="Perichon B."/>
            <person name="Grillot-Courvalin C."/>
            <person name="Clermont D."/>
            <person name="Rocha E."/>
            <person name="Yoon E.-J."/>
            <person name="Nemec A."/>
            <person name="Young S.K."/>
            <person name="Zeng Q."/>
            <person name="Gargeya S."/>
            <person name="Fitzgerald M."/>
            <person name="Abouelleil A."/>
            <person name="Alvarado L."/>
            <person name="Berlin A.M."/>
            <person name="Chapman S.B."/>
            <person name="Dewar J."/>
            <person name="Goldberg J."/>
            <person name="Griggs A."/>
            <person name="Gujja S."/>
            <person name="Hansen M."/>
            <person name="Howarth C."/>
            <person name="Imamovic A."/>
            <person name="Larimer J."/>
            <person name="McCowan C."/>
            <person name="Murphy C."/>
            <person name="Pearson M."/>
            <person name="Priest M."/>
            <person name="Roberts A."/>
            <person name="Saif S."/>
            <person name="Shea T."/>
            <person name="Sykes S."/>
            <person name="Wortman J."/>
            <person name="Nusbaum C."/>
            <person name="Birren B."/>
        </authorList>
    </citation>
    <scope>NUCLEOTIDE SEQUENCE [LARGE SCALE GENOMIC DNA]</scope>
    <source>
        <strain evidence="1 2">CIP 110306</strain>
    </source>
</reference>
<keyword evidence="2" id="KW-1185">Reference proteome</keyword>
<accession>A0A829HGG7</accession>
<evidence type="ECO:0000313" key="2">
    <source>
        <dbReference type="Proteomes" id="UP000014523"/>
    </source>
</evidence>
<dbReference type="Proteomes" id="UP000014523">
    <property type="component" value="Unassembled WGS sequence"/>
</dbReference>
<protein>
    <submittedName>
        <fullName evidence="1">Uncharacterized protein</fullName>
    </submittedName>
</protein>
<dbReference type="AlphaFoldDB" id="A0A829HGG7"/>
<name>A0A829HGG7_9GAMM</name>
<comment type="caution">
    <text evidence="1">The sequence shown here is derived from an EMBL/GenBank/DDBJ whole genome shotgun (WGS) entry which is preliminary data.</text>
</comment>